<feature type="non-terminal residue" evidence="1">
    <location>
        <position position="1"/>
    </location>
</feature>
<accession>A0A0V0GLE2</accession>
<name>A0A0V0GLE2_SOLCH</name>
<dbReference type="EMBL" id="GEDG01037442">
    <property type="protein sequence ID" value="JAP08123.1"/>
    <property type="molecule type" value="Transcribed_RNA"/>
</dbReference>
<sequence>SIHFSFRRWPDEPLFGHDGSWVSDSVEEVECSEFGSGLKPCACQLAGGLLLVNIQFHTTGAYFMTKLPKCAHLFDRCCQSSSADAVGIGACIYHLCLSG</sequence>
<reference evidence="1" key="1">
    <citation type="submission" date="2015-12" db="EMBL/GenBank/DDBJ databases">
        <title>Gene expression during late stages of embryo sac development: a critical building block for successful pollen-pistil interactions.</title>
        <authorList>
            <person name="Liu Y."/>
            <person name="Joly V."/>
            <person name="Sabar M."/>
            <person name="Matton D.P."/>
        </authorList>
    </citation>
    <scope>NUCLEOTIDE SEQUENCE</scope>
</reference>
<dbReference type="AlphaFoldDB" id="A0A0V0GLE2"/>
<evidence type="ECO:0000313" key="1">
    <source>
        <dbReference type="EMBL" id="JAP08123.1"/>
    </source>
</evidence>
<protein>
    <submittedName>
        <fullName evidence="1">Putative ovule protein</fullName>
    </submittedName>
</protein>
<proteinExistence type="predicted"/>
<organism evidence="1">
    <name type="scientific">Solanum chacoense</name>
    <name type="common">Chaco potato</name>
    <dbReference type="NCBI Taxonomy" id="4108"/>
    <lineage>
        <taxon>Eukaryota</taxon>
        <taxon>Viridiplantae</taxon>
        <taxon>Streptophyta</taxon>
        <taxon>Embryophyta</taxon>
        <taxon>Tracheophyta</taxon>
        <taxon>Spermatophyta</taxon>
        <taxon>Magnoliopsida</taxon>
        <taxon>eudicotyledons</taxon>
        <taxon>Gunneridae</taxon>
        <taxon>Pentapetalae</taxon>
        <taxon>asterids</taxon>
        <taxon>lamiids</taxon>
        <taxon>Solanales</taxon>
        <taxon>Solanaceae</taxon>
        <taxon>Solanoideae</taxon>
        <taxon>Solaneae</taxon>
        <taxon>Solanum</taxon>
    </lineage>
</organism>